<dbReference type="GO" id="GO:0015820">
    <property type="term" value="P:L-leucine transport"/>
    <property type="evidence" value="ECO:0007669"/>
    <property type="project" value="TreeGrafter"/>
</dbReference>
<feature type="transmembrane region" description="Helical" evidence="9">
    <location>
        <begin position="426"/>
        <end position="443"/>
    </location>
</feature>
<keyword evidence="6" id="KW-0029">Amino-acid transport</keyword>
<dbReference type="GO" id="GO:0005304">
    <property type="term" value="F:L-valine transmembrane transporter activity"/>
    <property type="evidence" value="ECO:0007669"/>
    <property type="project" value="TreeGrafter"/>
</dbReference>
<organism evidence="10 11">
    <name type="scientific">Candidatus Corynebacterium intestinavium</name>
    <dbReference type="NCBI Taxonomy" id="2838531"/>
    <lineage>
        <taxon>Bacteria</taxon>
        <taxon>Bacillati</taxon>
        <taxon>Actinomycetota</taxon>
        <taxon>Actinomycetes</taxon>
        <taxon>Mycobacteriales</taxon>
        <taxon>Corynebacteriaceae</taxon>
        <taxon>Corynebacterium</taxon>
    </lineage>
</organism>
<dbReference type="PANTHER" id="PTHR30588">
    <property type="entry name" value="BRANCHED-CHAIN AMINO ACID TRANSPORT SYSTEM 2 CARRIER PROTEIN"/>
    <property type="match status" value="1"/>
</dbReference>
<evidence type="ECO:0000256" key="7">
    <source>
        <dbReference type="ARBA" id="ARBA00022989"/>
    </source>
</evidence>
<feature type="transmembrane region" description="Helical" evidence="9">
    <location>
        <begin position="53"/>
        <end position="77"/>
    </location>
</feature>
<feature type="transmembrane region" description="Helical" evidence="9">
    <location>
        <begin position="352"/>
        <end position="372"/>
    </location>
</feature>
<feature type="transmembrane region" description="Helical" evidence="9">
    <location>
        <begin position="163"/>
        <end position="181"/>
    </location>
</feature>
<keyword evidence="7 9" id="KW-1133">Transmembrane helix</keyword>
<dbReference type="GO" id="GO:0015818">
    <property type="term" value="P:isoleucine transport"/>
    <property type="evidence" value="ECO:0007669"/>
    <property type="project" value="TreeGrafter"/>
</dbReference>
<keyword evidence="3" id="KW-0813">Transport</keyword>
<evidence type="ECO:0000256" key="4">
    <source>
        <dbReference type="ARBA" id="ARBA00022475"/>
    </source>
</evidence>
<evidence type="ECO:0000313" key="11">
    <source>
        <dbReference type="Proteomes" id="UP000823907"/>
    </source>
</evidence>
<evidence type="ECO:0000313" key="10">
    <source>
        <dbReference type="EMBL" id="HJD50196.1"/>
    </source>
</evidence>
<comment type="subcellular location">
    <subcellularLocation>
        <location evidence="1">Cell membrane</location>
        <topology evidence="1">Multi-pass membrane protein</topology>
    </subcellularLocation>
</comment>
<feature type="transmembrane region" description="Helical" evidence="9">
    <location>
        <begin position="207"/>
        <end position="228"/>
    </location>
</feature>
<dbReference type="EMBL" id="DWUR01000154">
    <property type="protein sequence ID" value="HJD50196.1"/>
    <property type="molecule type" value="Genomic_DNA"/>
</dbReference>
<dbReference type="Proteomes" id="UP000823907">
    <property type="component" value="Unassembled WGS sequence"/>
</dbReference>
<feature type="transmembrane region" description="Helical" evidence="9">
    <location>
        <begin position="327"/>
        <end position="346"/>
    </location>
</feature>
<feature type="transmembrane region" description="Helical" evidence="9">
    <location>
        <begin position="20"/>
        <end position="41"/>
    </location>
</feature>
<feature type="transmembrane region" description="Helical" evidence="9">
    <location>
        <begin position="89"/>
        <end position="112"/>
    </location>
</feature>
<reference evidence="10" key="1">
    <citation type="journal article" date="2021" name="PeerJ">
        <title>Extensive microbial diversity within the chicken gut microbiome revealed by metagenomics and culture.</title>
        <authorList>
            <person name="Gilroy R."/>
            <person name="Ravi A."/>
            <person name="Getino M."/>
            <person name="Pursley I."/>
            <person name="Horton D.L."/>
            <person name="Alikhan N.F."/>
            <person name="Baker D."/>
            <person name="Gharbi K."/>
            <person name="Hall N."/>
            <person name="Watson M."/>
            <person name="Adriaenssens E.M."/>
            <person name="Foster-Nyarko E."/>
            <person name="Jarju S."/>
            <person name="Secka A."/>
            <person name="Antonio M."/>
            <person name="Oren A."/>
            <person name="Chaudhuri R.R."/>
            <person name="La Ragione R."/>
            <person name="Hildebrand F."/>
            <person name="Pallen M.J."/>
        </authorList>
    </citation>
    <scope>NUCLEOTIDE SEQUENCE</scope>
    <source>
        <strain evidence="10">5925</strain>
    </source>
</reference>
<evidence type="ECO:0000256" key="6">
    <source>
        <dbReference type="ARBA" id="ARBA00022970"/>
    </source>
</evidence>
<dbReference type="GO" id="GO:0005886">
    <property type="term" value="C:plasma membrane"/>
    <property type="evidence" value="ECO:0007669"/>
    <property type="project" value="UniProtKB-SubCell"/>
</dbReference>
<feature type="transmembrane region" description="Helical" evidence="9">
    <location>
        <begin position="293"/>
        <end position="315"/>
    </location>
</feature>
<dbReference type="GO" id="GO:0015188">
    <property type="term" value="F:L-isoleucine transmembrane transporter activity"/>
    <property type="evidence" value="ECO:0007669"/>
    <property type="project" value="TreeGrafter"/>
</dbReference>
<comment type="caution">
    <text evidence="10">The sequence shown here is derived from an EMBL/GenBank/DDBJ whole genome shotgun (WGS) entry which is preliminary data.</text>
</comment>
<keyword evidence="8 9" id="KW-0472">Membrane</keyword>
<feature type="transmembrane region" description="Helical" evidence="9">
    <location>
        <begin position="240"/>
        <end position="259"/>
    </location>
</feature>
<proteinExistence type="inferred from homology"/>
<sequence>MSSGTSTQSAAGRGAVKPAASIFAVGLMLFAMFFGAGNLIFPPMLGIESGENFTPAIIGFILTGVLLPTITIIAVAISGAGVRQLASRAGAVFGLVFSIAAYLSIGSFYAMPRAAAIGYELGLESTFGLSGQMWRLVTTAIFFAVAFAIVLFPGKVADTLGKYLTPLLLVLIAILAVLSFMKLNGEPAAATGEYASSPLTAGILEGYFTMDSIAAMAFAIIVVSSFNAHGIKERKTVVKYSSISAVLAGFFLLIVYLALGVMGTKMPDKGQYSDGAAVLSQASKLSLGTAGDMVFSGVVLLACLTTAIGLIAASASFFHELVPAISYRWWSVVFTLIGFTVANLGLEKILSFSGPIIGLIYPPAIALIAVTFTQLAVRGRPIPLTYRAAVAVALVFSIIELLSDLLGETMDGITGALSVIPLYPEGLGWVLPTIVVGAIALVIDLSRKDPGHETDALAVGAPEK</sequence>
<gene>
    <name evidence="10" type="primary">brnQ</name>
    <name evidence="10" type="ORF">H9907_08960</name>
</gene>
<evidence type="ECO:0000256" key="5">
    <source>
        <dbReference type="ARBA" id="ARBA00022692"/>
    </source>
</evidence>
<dbReference type="GO" id="GO:0015190">
    <property type="term" value="F:L-leucine transmembrane transporter activity"/>
    <property type="evidence" value="ECO:0007669"/>
    <property type="project" value="TreeGrafter"/>
</dbReference>
<feature type="transmembrane region" description="Helical" evidence="9">
    <location>
        <begin position="384"/>
        <end position="406"/>
    </location>
</feature>
<name>A0A9D2ZS14_9CORY</name>
<evidence type="ECO:0000256" key="9">
    <source>
        <dbReference type="SAM" id="Phobius"/>
    </source>
</evidence>
<comment type="similarity">
    <text evidence="2">Belongs to the branched chain amino acid transporter family.</text>
</comment>
<accession>A0A9D2ZS14</accession>
<evidence type="ECO:0000256" key="2">
    <source>
        <dbReference type="ARBA" id="ARBA00008540"/>
    </source>
</evidence>
<dbReference type="AlphaFoldDB" id="A0A9D2ZS14"/>
<dbReference type="NCBIfam" id="TIGR00796">
    <property type="entry name" value="livcs"/>
    <property type="match status" value="1"/>
</dbReference>
<dbReference type="PANTHER" id="PTHR30588:SF0">
    <property type="entry name" value="BRANCHED-CHAIN AMINO ACID PERMEASE BRNQ"/>
    <property type="match status" value="1"/>
</dbReference>
<protein>
    <submittedName>
        <fullName evidence="10">Branched-chain amino acid transport system II carrier protein</fullName>
    </submittedName>
</protein>
<keyword evidence="4" id="KW-1003">Cell membrane</keyword>
<evidence type="ECO:0000256" key="8">
    <source>
        <dbReference type="ARBA" id="ARBA00023136"/>
    </source>
</evidence>
<reference evidence="10" key="2">
    <citation type="submission" date="2021-04" db="EMBL/GenBank/DDBJ databases">
        <authorList>
            <person name="Gilroy R."/>
        </authorList>
    </citation>
    <scope>NUCLEOTIDE SEQUENCE</scope>
    <source>
        <strain evidence="10">5925</strain>
    </source>
</reference>
<feature type="transmembrane region" description="Helical" evidence="9">
    <location>
        <begin position="132"/>
        <end position="151"/>
    </location>
</feature>
<evidence type="ECO:0000256" key="1">
    <source>
        <dbReference type="ARBA" id="ARBA00004651"/>
    </source>
</evidence>
<dbReference type="Pfam" id="PF05525">
    <property type="entry name" value="Branch_AA_trans"/>
    <property type="match status" value="1"/>
</dbReference>
<evidence type="ECO:0000256" key="3">
    <source>
        <dbReference type="ARBA" id="ARBA00022448"/>
    </source>
</evidence>
<dbReference type="InterPro" id="IPR004685">
    <property type="entry name" value="Brnchd-chn_aa_trnsp_Livcs"/>
</dbReference>
<keyword evidence="5 9" id="KW-0812">Transmembrane</keyword>